<accession>A0A410FW82</accession>
<dbReference type="Gene3D" id="3.40.50.1580">
    <property type="entry name" value="Nucleoside phosphorylase domain"/>
    <property type="match status" value="1"/>
</dbReference>
<dbReference type="SUPFAM" id="SSF53167">
    <property type="entry name" value="Purine and uridine phosphorylases"/>
    <property type="match status" value="1"/>
</dbReference>
<evidence type="ECO:0008006" key="3">
    <source>
        <dbReference type="Google" id="ProtNLM"/>
    </source>
</evidence>
<proteinExistence type="predicted"/>
<dbReference type="GO" id="GO:0003824">
    <property type="term" value="F:catalytic activity"/>
    <property type="evidence" value="ECO:0007669"/>
    <property type="project" value="InterPro"/>
</dbReference>
<organism evidence="1 2">
    <name type="scientific">Bipolaricaulis sibiricus</name>
    <dbReference type="NCBI Taxonomy" id="2501609"/>
    <lineage>
        <taxon>Bacteria</taxon>
        <taxon>Candidatus Bipolaricaulota</taxon>
        <taxon>Candidatus Bipolaricaulia</taxon>
        <taxon>Candidatus Bipolaricaulales</taxon>
        <taxon>Candidatus Bipolaricaulaceae</taxon>
        <taxon>Candidatus Bipolaricaulis</taxon>
    </lineage>
</organism>
<sequence>MILTVAALATELLFVPRPRLRVGVGAGAGQRLRAWLGGHRPDGVLVVGFAGATRAGVAAGSLLVAAEILGDESDRIPLDPALVARAQAALPHAIVEGVATVARPADPAGKARLGVGAAAVDMESLHLARELAGRGIPFLVVRAVLDELWEDVLGSPRMRWAGRAVACARRLGRAAEMLGPVLEGA</sequence>
<dbReference type="Proteomes" id="UP000287233">
    <property type="component" value="Chromosome"/>
</dbReference>
<dbReference type="AlphaFoldDB" id="A0A410FW82"/>
<gene>
    <name evidence="1" type="ORF">BIP78_1404</name>
</gene>
<name>A0A410FW82_BIPS1</name>
<protein>
    <recommendedName>
        <fullName evidence="3">Nucleoside phosphorylase domain-containing protein</fullName>
    </recommendedName>
</protein>
<evidence type="ECO:0000313" key="1">
    <source>
        <dbReference type="EMBL" id="QAA77170.1"/>
    </source>
</evidence>
<dbReference type="InterPro" id="IPR035994">
    <property type="entry name" value="Nucleoside_phosphorylase_sf"/>
</dbReference>
<dbReference type="EMBL" id="CP034928">
    <property type="protein sequence ID" value="QAA77170.1"/>
    <property type="molecule type" value="Genomic_DNA"/>
</dbReference>
<reference evidence="2" key="1">
    <citation type="submission" date="2018-12" db="EMBL/GenBank/DDBJ databases">
        <title>Complete genome sequence of an uncultured bacterium of the candidate phylum Bipolaricaulota.</title>
        <authorList>
            <person name="Kadnikov V.V."/>
            <person name="Mardanov A.V."/>
            <person name="Beletsky A.V."/>
            <person name="Frank Y.A."/>
            <person name="Karnachuk O.V."/>
            <person name="Ravin N.V."/>
        </authorList>
    </citation>
    <scope>NUCLEOTIDE SEQUENCE [LARGE SCALE GENOMIC DNA]</scope>
</reference>
<dbReference type="GO" id="GO:0009116">
    <property type="term" value="P:nucleoside metabolic process"/>
    <property type="evidence" value="ECO:0007669"/>
    <property type="project" value="InterPro"/>
</dbReference>
<dbReference type="KEGG" id="bih:BIP78_1404"/>
<evidence type="ECO:0000313" key="2">
    <source>
        <dbReference type="Proteomes" id="UP000287233"/>
    </source>
</evidence>